<dbReference type="EMBL" id="JBEDUW010000005">
    <property type="protein sequence ID" value="KAK9929623.1"/>
    <property type="molecule type" value="Genomic_DNA"/>
</dbReference>
<evidence type="ECO:0000256" key="17">
    <source>
        <dbReference type="RuleBase" id="RU363080"/>
    </source>
</evidence>
<evidence type="ECO:0000256" key="14">
    <source>
        <dbReference type="ARBA" id="ARBA00023078"/>
    </source>
</evidence>
<evidence type="ECO:0000256" key="3">
    <source>
        <dbReference type="ARBA" id="ARBA00022494"/>
    </source>
</evidence>
<dbReference type="InterPro" id="IPR022796">
    <property type="entry name" value="Chloroa_b-bind"/>
</dbReference>
<evidence type="ECO:0000256" key="15">
    <source>
        <dbReference type="ARBA" id="ARBA00023136"/>
    </source>
</evidence>
<dbReference type="GO" id="GO:0009535">
    <property type="term" value="C:chloroplast thylakoid membrane"/>
    <property type="evidence" value="ECO:0007669"/>
    <property type="project" value="UniProtKB-SubCell"/>
</dbReference>
<dbReference type="GO" id="GO:0009523">
    <property type="term" value="C:photosystem II"/>
    <property type="evidence" value="ECO:0007669"/>
    <property type="project" value="UniProtKB-KW"/>
</dbReference>
<keyword evidence="5 17" id="KW-0602">Photosynthesis</keyword>
<keyword evidence="17" id="KW-0604">Photosystem II</keyword>
<dbReference type="InterPro" id="IPR001344">
    <property type="entry name" value="Chloro_AB-bd_pln"/>
</dbReference>
<accession>A0AAW1X121</accession>
<keyword evidence="15" id="KW-0472">Membrane</keyword>
<dbReference type="GO" id="GO:0016168">
    <property type="term" value="F:chlorophyll binding"/>
    <property type="evidence" value="ECO:0007669"/>
    <property type="project" value="UniProtKB-KW"/>
</dbReference>
<dbReference type="Proteomes" id="UP001457282">
    <property type="component" value="Unassembled WGS sequence"/>
</dbReference>
<evidence type="ECO:0000256" key="13">
    <source>
        <dbReference type="ARBA" id="ARBA00022991"/>
    </source>
</evidence>
<feature type="binding site" evidence="16">
    <location>
        <position position="142"/>
    </location>
    <ligand>
        <name>chlorophyll a</name>
        <dbReference type="ChEBI" id="CHEBI:58416"/>
        <label>1</label>
    </ligand>
</feature>
<keyword evidence="11" id="KW-0460">Magnesium</keyword>
<evidence type="ECO:0000256" key="6">
    <source>
        <dbReference type="ARBA" id="ARBA00022553"/>
    </source>
</evidence>
<evidence type="ECO:0000256" key="7">
    <source>
        <dbReference type="ARBA" id="ARBA00022640"/>
    </source>
</evidence>
<keyword evidence="12" id="KW-1133">Transmembrane helix</keyword>
<keyword evidence="13 17" id="KW-0157">Chromophore</keyword>
<dbReference type="GO" id="GO:0009765">
    <property type="term" value="P:photosynthesis, light harvesting"/>
    <property type="evidence" value="ECO:0007669"/>
    <property type="project" value="InterPro"/>
</dbReference>
<reference evidence="18 19" key="1">
    <citation type="journal article" date="2023" name="G3 (Bethesda)">
        <title>A chromosome-length genome assembly and annotation of blackberry (Rubus argutus, cv. 'Hillquist').</title>
        <authorList>
            <person name="Bruna T."/>
            <person name="Aryal R."/>
            <person name="Dudchenko O."/>
            <person name="Sargent D.J."/>
            <person name="Mead D."/>
            <person name="Buti M."/>
            <person name="Cavallini A."/>
            <person name="Hytonen T."/>
            <person name="Andres J."/>
            <person name="Pham M."/>
            <person name="Weisz D."/>
            <person name="Mascagni F."/>
            <person name="Usai G."/>
            <person name="Natali L."/>
            <person name="Bassil N."/>
            <person name="Fernandez G.E."/>
            <person name="Lomsadze A."/>
            <person name="Armour M."/>
            <person name="Olukolu B."/>
            <person name="Poorten T."/>
            <person name="Britton C."/>
            <person name="Davik J."/>
            <person name="Ashrafi H."/>
            <person name="Aiden E.L."/>
            <person name="Borodovsky M."/>
            <person name="Worthington M."/>
        </authorList>
    </citation>
    <scope>NUCLEOTIDE SEQUENCE [LARGE SCALE GENOMIC DNA]</scope>
    <source>
        <strain evidence="18">PI 553951</strain>
    </source>
</reference>
<keyword evidence="9" id="KW-0479">Metal-binding</keyword>
<dbReference type="PANTHER" id="PTHR21649">
    <property type="entry name" value="CHLOROPHYLL A/B BINDING PROTEIN"/>
    <property type="match status" value="1"/>
</dbReference>
<gene>
    <name evidence="18" type="ORF">M0R45_026717</name>
</gene>
<evidence type="ECO:0000256" key="8">
    <source>
        <dbReference type="ARBA" id="ARBA00022692"/>
    </source>
</evidence>
<comment type="similarity">
    <text evidence="2 17">Belongs to the light-harvesting chlorophyll a/b-binding (LHC) protein family.</text>
</comment>
<dbReference type="SUPFAM" id="SSF103511">
    <property type="entry name" value="Chlorophyll a-b binding protein"/>
    <property type="match status" value="1"/>
</dbReference>
<keyword evidence="7 17" id="KW-0934">Plastid</keyword>
<dbReference type="Gene3D" id="1.10.3460.10">
    <property type="entry name" value="Chlorophyll a/b binding protein domain"/>
    <property type="match status" value="1"/>
</dbReference>
<evidence type="ECO:0000256" key="5">
    <source>
        <dbReference type="ARBA" id="ARBA00022531"/>
    </source>
</evidence>
<dbReference type="GO" id="GO:0009522">
    <property type="term" value="C:photosystem I"/>
    <property type="evidence" value="ECO:0007669"/>
    <property type="project" value="UniProtKB-KW"/>
</dbReference>
<comment type="function">
    <text evidence="17">The light-harvesting complex (LHC) functions as a light receptor, it captures and delivers excitation energy to photosystems with which it is closely associated.</text>
</comment>
<name>A0AAW1X121_RUBAR</name>
<feature type="binding site" evidence="16">
    <location>
        <position position="147"/>
    </location>
    <ligand>
        <name>chlorophyll a</name>
        <dbReference type="ChEBI" id="CHEBI:58416"/>
        <label>1</label>
    </ligand>
</feature>
<evidence type="ECO:0000256" key="9">
    <source>
        <dbReference type="ARBA" id="ARBA00022723"/>
    </source>
</evidence>
<protein>
    <recommendedName>
        <fullName evidence="17">Chlorophyll a-b binding protein, chloroplastic</fullName>
    </recommendedName>
</protein>
<dbReference type="GO" id="GO:0046872">
    <property type="term" value="F:metal ion binding"/>
    <property type="evidence" value="ECO:0007669"/>
    <property type="project" value="UniProtKB-KW"/>
</dbReference>
<keyword evidence="10 17" id="KW-0603">Photosystem I</keyword>
<keyword evidence="3 16" id="KW-0148">Chlorophyll</keyword>
<evidence type="ECO:0000313" key="18">
    <source>
        <dbReference type="EMBL" id="KAK9929623.1"/>
    </source>
</evidence>
<keyword evidence="14 17" id="KW-0793">Thylakoid</keyword>
<keyword evidence="8" id="KW-0812">Transmembrane</keyword>
<keyword evidence="19" id="KW-1185">Reference proteome</keyword>
<dbReference type="AlphaFoldDB" id="A0AAW1X121"/>
<evidence type="ECO:0000256" key="2">
    <source>
        <dbReference type="ARBA" id="ARBA00007259"/>
    </source>
</evidence>
<evidence type="ECO:0000256" key="16">
    <source>
        <dbReference type="PIRSR" id="PIRSR601344-1"/>
    </source>
</evidence>
<organism evidence="18 19">
    <name type="scientific">Rubus argutus</name>
    <name type="common">Southern blackberry</name>
    <dbReference type="NCBI Taxonomy" id="59490"/>
    <lineage>
        <taxon>Eukaryota</taxon>
        <taxon>Viridiplantae</taxon>
        <taxon>Streptophyta</taxon>
        <taxon>Embryophyta</taxon>
        <taxon>Tracheophyta</taxon>
        <taxon>Spermatophyta</taxon>
        <taxon>Magnoliopsida</taxon>
        <taxon>eudicotyledons</taxon>
        <taxon>Gunneridae</taxon>
        <taxon>Pentapetalae</taxon>
        <taxon>rosids</taxon>
        <taxon>fabids</taxon>
        <taxon>Rosales</taxon>
        <taxon>Rosaceae</taxon>
        <taxon>Rosoideae</taxon>
        <taxon>Rosoideae incertae sedis</taxon>
        <taxon>Rubus</taxon>
    </lineage>
</organism>
<keyword evidence="4 17" id="KW-0150">Chloroplast</keyword>
<comment type="subcellular location">
    <subcellularLocation>
        <location evidence="1 17">Plastid</location>
        <location evidence="1 17">Chloroplast thylakoid membrane</location>
    </subcellularLocation>
</comment>
<evidence type="ECO:0000256" key="10">
    <source>
        <dbReference type="ARBA" id="ARBA00022836"/>
    </source>
</evidence>
<evidence type="ECO:0000313" key="19">
    <source>
        <dbReference type="Proteomes" id="UP001457282"/>
    </source>
</evidence>
<evidence type="ECO:0000256" key="11">
    <source>
        <dbReference type="ARBA" id="ARBA00022842"/>
    </source>
</evidence>
<evidence type="ECO:0000256" key="12">
    <source>
        <dbReference type="ARBA" id="ARBA00022989"/>
    </source>
</evidence>
<evidence type="ECO:0000256" key="4">
    <source>
        <dbReference type="ARBA" id="ARBA00022528"/>
    </source>
</evidence>
<comment type="caution">
    <text evidence="18">The sequence shown here is derived from an EMBL/GenBank/DDBJ whole genome shotgun (WGS) entry which is preliminary data.</text>
</comment>
<sequence>MAANNCQSWRQCCSQEVHCCGCCGLPRSLGSPVLEAVATWSTPSGSMARFQHPSPSAPCLALSSCSWVGWKAKDGWTFTTPSPQSVEWATPWSRLPRTFPTSPERQGYPGGKFFDPLCVAGSIKDGVYIPDTEKLERLKLAEIKHARIAMLAMLTFYFEAGQGKTPLGALGL</sequence>
<evidence type="ECO:0000256" key="1">
    <source>
        <dbReference type="ARBA" id="ARBA00004334"/>
    </source>
</evidence>
<keyword evidence="6" id="KW-0597">Phosphoprotein</keyword>
<proteinExistence type="inferred from homology"/>
<dbReference type="Pfam" id="PF00504">
    <property type="entry name" value="Chloroa_b-bind"/>
    <property type="match status" value="1"/>
</dbReference>